<dbReference type="InterPro" id="IPR019819">
    <property type="entry name" value="Carboxylesterase_B_CS"/>
</dbReference>
<dbReference type="InterPro" id="IPR050309">
    <property type="entry name" value="Type-B_Carboxylest/Lipase"/>
</dbReference>
<dbReference type="SUPFAM" id="SSF53474">
    <property type="entry name" value="alpha/beta-Hydrolases"/>
    <property type="match status" value="1"/>
</dbReference>
<feature type="chain" id="PRO_5017421835" evidence="1">
    <location>
        <begin position="17"/>
        <end position="685"/>
    </location>
</feature>
<evidence type="ECO:0000259" key="2">
    <source>
        <dbReference type="Pfam" id="PF00135"/>
    </source>
</evidence>
<evidence type="ECO:0000313" key="3">
    <source>
        <dbReference type="EMBL" id="RJE26892.1"/>
    </source>
</evidence>
<protein>
    <submittedName>
        <fullName evidence="3">Carboxylesterase family</fullName>
    </submittedName>
</protein>
<sequence length="685" mass="76209">MLAPLAIAALIALGEAGKLGKSSSSFAILVNNTLVPDEVESSNSYLLVRDHYPGSEVESVCDYFGETVAPANHSEDIASLLSLYNSRGSRHAVYDAWVQGNGSDCVALTTRTTQTTQTRDCHYLQPIICTNTAPYESGVGQPAKTARVTLDTAQGTVEGYRDRLTARFQGLPYAMPPVGDLRFKAPQKMDSLQLNENSAPYNATYYRPVCPQDLSNNFQPFSKAPMSEDCLYLNVFTPSIPGDSPVELLPVIFWVHGGSYDHGGASFPYYQGMNLASRENAVVVTIQYRLGVLGFLSNPTKFHTSEVATNRATRDQIMALQWTRDYIQSYGGDPERITVIGESAGGTTIMSFLQMNATKDMFSRAIVESGNTLSGWQHSDVNNQLADLFMGISGCGDLDCLKYNLTAEQLVQYQKKLFTKAQEIYPAGKINFIEPLRPFIDNDLLSEDWNTALLGGRFNKVPTLLTYNHDEFGLFLQENKTFANTPVNFSSAHAYLSTFMLGPERTKEVLNTPQLGFNNSLIDSSNVDTAIVDFTTDYTYRCNGEIFAGYLETHNPDIWELTWEMNVPQLMNGSLCSAPGGRVCHGSEILLFLGSATYDEISYDALSSMNYWQRARNSMDLYGDFARTGLLQFNGTIYARRGNETHNVLHWNDRPEIVSGGVHWDNCLKMQEMGLYDRLKYPYRG</sequence>
<dbReference type="Pfam" id="PF00135">
    <property type="entry name" value="COesterase"/>
    <property type="match status" value="1"/>
</dbReference>
<dbReference type="EMBL" id="MVGC01000013">
    <property type="protein sequence ID" value="RJE26892.1"/>
    <property type="molecule type" value="Genomic_DNA"/>
</dbReference>
<proteinExistence type="predicted"/>
<name>A0A3A2ZUS1_9EURO</name>
<dbReference type="Proteomes" id="UP000266188">
    <property type="component" value="Unassembled WGS sequence"/>
</dbReference>
<dbReference type="OrthoDB" id="408631at2759"/>
<accession>A0A3A2ZUS1</accession>
<feature type="signal peptide" evidence="1">
    <location>
        <begin position="1"/>
        <end position="16"/>
    </location>
</feature>
<dbReference type="STRING" id="2070753.A0A3A2ZUS1"/>
<dbReference type="AlphaFoldDB" id="A0A3A2ZUS1"/>
<keyword evidence="4" id="KW-1185">Reference proteome</keyword>
<evidence type="ECO:0000313" key="4">
    <source>
        <dbReference type="Proteomes" id="UP000266188"/>
    </source>
</evidence>
<comment type="caution">
    <text evidence="3">The sequence shown here is derived from an EMBL/GenBank/DDBJ whole genome shotgun (WGS) entry which is preliminary data.</text>
</comment>
<organism evidence="3 4">
    <name type="scientific">Aspergillus sclerotialis</name>
    <dbReference type="NCBI Taxonomy" id="2070753"/>
    <lineage>
        <taxon>Eukaryota</taxon>
        <taxon>Fungi</taxon>
        <taxon>Dikarya</taxon>
        <taxon>Ascomycota</taxon>
        <taxon>Pezizomycotina</taxon>
        <taxon>Eurotiomycetes</taxon>
        <taxon>Eurotiomycetidae</taxon>
        <taxon>Eurotiales</taxon>
        <taxon>Aspergillaceae</taxon>
        <taxon>Aspergillus</taxon>
        <taxon>Aspergillus subgen. Polypaecilum</taxon>
    </lineage>
</organism>
<keyword evidence="1" id="KW-0732">Signal</keyword>
<dbReference type="PROSITE" id="PS00941">
    <property type="entry name" value="CARBOXYLESTERASE_B_2"/>
    <property type="match status" value="1"/>
</dbReference>
<reference evidence="4" key="1">
    <citation type="submission" date="2017-02" db="EMBL/GenBank/DDBJ databases">
        <authorList>
            <person name="Tafer H."/>
            <person name="Lopandic K."/>
        </authorList>
    </citation>
    <scope>NUCLEOTIDE SEQUENCE [LARGE SCALE GENOMIC DNA]</scope>
    <source>
        <strain evidence="4">CBS 366.77</strain>
    </source>
</reference>
<evidence type="ECO:0000256" key="1">
    <source>
        <dbReference type="SAM" id="SignalP"/>
    </source>
</evidence>
<gene>
    <name evidence="3" type="ORF">PHISCL_00804</name>
</gene>
<dbReference type="InterPro" id="IPR029058">
    <property type="entry name" value="AB_hydrolase_fold"/>
</dbReference>
<dbReference type="PANTHER" id="PTHR11559">
    <property type="entry name" value="CARBOXYLESTERASE"/>
    <property type="match status" value="1"/>
</dbReference>
<dbReference type="InterPro" id="IPR002018">
    <property type="entry name" value="CarbesteraseB"/>
</dbReference>
<dbReference type="Gene3D" id="3.40.50.1820">
    <property type="entry name" value="alpha/beta hydrolase"/>
    <property type="match status" value="1"/>
</dbReference>
<feature type="domain" description="Carboxylesterase type B" evidence="2">
    <location>
        <begin position="149"/>
        <end position="634"/>
    </location>
</feature>